<gene>
    <name evidence="1" type="ORF">GCM10007116_08050</name>
</gene>
<dbReference type="EMBL" id="BMQS01000006">
    <property type="protein sequence ID" value="GGT92672.1"/>
    <property type="molecule type" value="Genomic_DNA"/>
</dbReference>
<protein>
    <submittedName>
        <fullName evidence="1">Uncharacterized protein</fullName>
    </submittedName>
</protein>
<dbReference type="AlphaFoldDB" id="A0A830GZ44"/>
<organism evidence="1 2">
    <name type="scientific">Sulfodiicoccus acidiphilus</name>
    <dbReference type="NCBI Taxonomy" id="1670455"/>
    <lineage>
        <taxon>Archaea</taxon>
        <taxon>Thermoproteota</taxon>
        <taxon>Thermoprotei</taxon>
        <taxon>Sulfolobales</taxon>
        <taxon>Sulfolobaceae</taxon>
        <taxon>Sulfodiicoccus</taxon>
    </lineage>
</organism>
<evidence type="ECO:0000313" key="1">
    <source>
        <dbReference type="EMBL" id="GGT92672.1"/>
    </source>
</evidence>
<reference evidence="1" key="1">
    <citation type="journal article" date="2014" name="Int. J. Syst. Evol. Microbiol.">
        <title>Complete genome sequence of Corynebacterium casei LMG S-19264T (=DSM 44701T), isolated from a smear-ripened cheese.</title>
        <authorList>
            <consortium name="US DOE Joint Genome Institute (JGI-PGF)"/>
            <person name="Walter F."/>
            <person name="Albersmeier A."/>
            <person name="Kalinowski J."/>
            <person name="Ruckert C."/>
        </authorList>
    </citation>
    <scope>NUCLEOTIDE SEQUENCE</scope>
    <source>
        <strain evidence="1">JCM 31740</strain>
    </source>
</reference>
<comment type="caution">
    <text evidence="1">The sequence shown here is derived from an EMBL/GenBank/DDBJ whole genome shotgun (WGS) entry which is preliminary data.</text>
</comment>
<accession>A0A830GZ44</accession>
<dbReference type="Proteomes" id="UP000616143">
    <property type="component" value="Unassembled WGS sequence"/>
</dbReference>
<name>A0A830GZ44_9CREN</name>
<proteinExistence type="predicted"/>
<reference evidence="1" key="2">
    <citation type="submission" date="2020-09" db="EMBL/GenBank/DDBJ databases">
        <authorList>
            <person name="Sun Q."/>
            <person name="Ohkuma M."/>
        </authorList>
    </citation>
    <scope>NUCLEOTIDE SEQUENCE</scope>
    <source>
        <strain evidence="1">JCM 31740</strain>
    </source>
</reference>
<sequence length="42" mass="4726">MKYPLPTPDWFDATATKSPFPFSTSTASLALWVRTHWASLQA</sequence>
<evidence type="ECO:0000313" key="2">
    <source>
        <dbReference type="Proteomes" id="UP000616143"/>
    </source>
</evidence>